<name>A0AAV3Y0L4_9GAST</name>
<dbReference type="Proteomes" id="UP000735302">
    <property type="component" value="Unassembled WGS sequence"/>
</dbReference>
<keyword evidence="3" id="KW-1185">Reference proteome</keyword>
<feature type="region of interest" description="Disordered" evidence="1">
    <location>
        <begin position="1"/>
        <end position="24"/>
    </location>
</feature>
<accession>A0AAV3Y0L4</accession>
<evidence type="ECO:0000256" key="1">
    <source>
        <dbReference type="SAM" id="MobiDB-lite"/>
    </source>
</evidence>
<organism evidence="2 3">
    <name type="scientific">Plakobranchus ocellatus</name>
    <dbReference type="NCBI Taxonomy" id="259542"/>
    <lineage>
        <taxon>Eukaryota</taxon>
        <taxon>Metazoa</taxon>
        <taxon>Spiralia</taxon>
        <taxon>Lophotrochozoa</taxon>
        <taxon>Mollusca</taxon>
        <taxon>Gastropoda</taxon>
        <taxon>Heterobranchia</taxon>
        <taxon>Euthyneura</taxon>
        <taxon>Panpulmonata</taxon>
        <taxon>Sacoglossa</taxon>
        <taxon>Placobranchoidea</taxon>
        <taxon>Plakobranchidae</taxon>
        <taxon>Plakobranchus</taxon>
    </lineage>
</organism>
<sequence length="151" mass="17280">MRLRLGARTEIQQPPRPNMEYSRPHYPNMDEYRRLKTQRSIREVLDDVGCDHLPSLITINCCASAQGRDNKPKWNYRKANWGVYRDTLDDALSNVLPDKLTISALNEAFTRAVIHAARRGIPRGVVRKYSPIWSTEFVQAVASVSKRGVSI</sequence>
<protein>
    <submittedName>
        <fullName evidence="2">Uncharacterized protein</fullName>
    </submittedName>
</protein>
<gene>
    <name evidence="2" type="ORF">PoB_000237100</name>
</gene>
<evidence type="ECO:0000313" key="3">
    <source>
        <dbReference type="Proteomes" id="UP000735302"/>
    </source>
</evidence>
<dbReference type="AlphaFoldDB" id="A0AAV3Y0L4"/>
<evidence type="ECO:0000313" key="2">
    <source>
        <dbReference type="EMBL" id="GFN75865.1"/>
    </source>
</evidence>
<proteinExistence type="predicted"/>
<comment type="caution">
    <text evidence="2">The sequence shown here is derived from an EMBL/GenBank/DDBJ whole genome shotgun (WGS) entry which is preliminary data.</text>
</comment>
<dbReference type="EMBL" id="BLXT01000300">
    <property type="protein sequence ID" value="GFN75865.1"/>
    <property type="molecule type" value="Genomic_DNA"/>
</dbReference>
<reference evidence="2 3" key="1">
    <citation type="journal article" date="2021" name="Elife">
        <title>Chloroplast acquisition without the gene transfer in kleptoplastic sea slugs, Plakobranchus ocellatus.</title>
        <authorList>
            <person name="Maeda T."/>
            <person name="Takahashi S."/>
            <person name="Yoshida T."/>
            <person name="Shimamura S."/>
            <person name="Takaki Y."/>
            <person name="Nagai Y."/>
            <person name="Toyoda A."/>
            <person name="Suzuki Y."/>
            <person name="Arimoto A."/>
            <person name="Ishii H."/>
            <person name="Satoh N."/>
            <person name="Nishiyama T."/>
            <person name="Hasebe M."/>
            <person name="Maruyama T."/>
            <person name="Minagawa J."/>
            <person name="Obokata J."/>
            <person name="Shigenobu S."/>
        </authorList>
    </citation>
    <scope>NUCLEOTIDE SEQUENCE [LARGE SCALE GENOMIC DNA]</scope>
</reference>